<evidence type="ECO:0000256" key="5">
    <source>
        <dbReference type="RuleBase" id="RU003825"/>
    </source>
</evidence>
<name>A0A2K8NR41_9MOLU</name>
<keyword evidence="7" id="KW-1185">Reference proteome</keyword>
<evidence type="ECO:0000256" key="1">
    <source>
        <dbReference type="ARBA" id="ARBA00004690"/>
    </source>
</evidence>
<dbReference type="InterPro" id="IPR006083">
    <property type="entry name" value="PRK/URK"/>
</dbReference>
<dbReference type="NCBIfam" id="TIGR00235">
    <property type="entry name" value="udk"/>
    <property type="match status" value="1"/>
</dbReference>
<dbReference type="AlphaFoldDB" id="A0A2K8NR41"/>
<dbReference type="RefSeq" id="WP_100609261.1">
    <property type="nucleotide sequence ID" value="NZ_CP024962.1"/>
</dbReference>
<dbReference type="InterPro" id="IPR000764">
    <property type="entry name" value="Uridine_kinase-like"/>
</dbReference>
<reference evidence="6 7" key="1">
    <citation type="submission" date="2017-11" db="EMBL/GenBank/DDBJ databases">
        <title>Genome sequence of Entomoplasma freundtii BARC 318 (ATCC 51999).</title>
        <authorList>
            <person name="Lo W.-S."/>
            <person name="Gasparich G.E."/>
            <person name="Kuo C.-H."/>
        </authorList>
    </citation>
    <scope>NUCLEOTIDE SEQUENCE [LARGE SCALE GENOMIC DNA]</scope>
    <source>
        <strain evidence="6 7">BARC 318</strain>
    </source>
</reference>
<dbReference type="GO" id="GO:0004849">
    <property type="term" value="F:uridine kinase activity"/>
    <property type="evidence" value="ECO:0007669"/>
    <property type="project" value="UniProtKB-EC"/>
</dbReference>
<evidence type="ECO:0000313" key="6">
    <source>
        <dbReference type="EMBL" id="ATZ16310.1"/>
    </source>
</evidence>
<comment type="pathway">
    <text evidence="1 5">Pyrimidine metabolism; UMP biosynthesis via salvage pathway; UMP from uridine: step 1/1.</text>
</comment>
<organism evidence="6 7">
    <name type="scientific">Entomoplasma freundtii</name>
    <dbReference type="NCBI Taxonomy" id="74700"/>
    <lineage>
        <taxon>Bacteria</taxon>
        <taxon>Bacillati</taxon>
        <taxon>Mycoplasmatota</taxon>
        <taxon>Mollicutes</taxon>
        <taxon>Entomoplasmatales</taxon>
        <taxon>Entomoplasmataceae</taxon>
        <taxon>Entomoplasma</taxon>
    </lineage>
</organism>
<keyword evidence="5" id="KW-0067">ATP-binding</keyword>
<proteinExistence type="inferred from homology"/>
<comment type="subcellular location">
    <subcellularLocation>
        <location evidence="5">Cytoplasm</location>
    </subcellularLocation>
</comment>
<sequence>MTEKKPVFFIIIAGGTASGKSTVARKIAHDLKNKPVTHLSMDNYYKNFADLSFAERQKINYDHPHSLDIDLLSKHLTQLKNRESIDVPVYDFKTHSRSKETKKVEPADVVILDGLLALHIKEIRDMADLKVFIKTEDDVRFIRRLERDIYDRGRSTESVIAQYLNTVKPMHDAFVAPSMDLADIIVPYYEGNDRAVDLVTTKVKAIIRKNNK</sequence>
<comment type="catalytic activity">
    <reaction evidence="5">
        <text>uridine + ATP = UMP + ADP + H(+)</text>
        <dbReference type="Rhea" id="RHEA:16825"/>
        <dbReference type="ChEBI" id="CHEBI:15378"/>
        <dbReference type="ChEBI" id="CHEBI:16704"/>
        <dbReference type="ChEBI" id="CHEBI:30616"/>
        <dbReference type="ChEBI" id="CHEBI:57865"/>
        <dbReference type="ChEBI" id="CHEBI:456216"/>
        <dbReference type="EC" id="2.7.1.48"/>
    </reaction>
</comment>
<dbReference type="EMBL" id="CP024962">
    <property type="protein sequence ID" value="ATZ16310.1"/>
    <property type="molecule type" value="Genomic_DNA"/>
</dbReference>
<evidence type="ECO:0000313" key="7">
    <source>
        <dbReference type="Proteomes" id="UP000232222"/>
    </source>
</evidence>
<comment type="catalytic activity">
    <reaction evidence="5">
        <text>cytidine + ATP = CMP + ADP + H(+)</text>
        <dbReference type="Rhea" id="RHEA:24674"/>
        <dbReference type="ChEBI" id="CHEBI:15378"/>
        <dbReference type="ChEBI" id="CHEBI:17562"/>
        <dbReference type="ChEBI" id="CHEBI:30616"/>
        <dbReference type="ChEBI" id="CHEBI:60377"/>
        <dbReference type="ChEBI" id="CHEBI:456216"/>
        <dbReference type="EC" id="2.7.1.48"/>
    </reaction>
</comment>
<dbReference type="NCBIfam" id="NF004018">
    <property type="entry name" value="PRK05480.1"/>
    <property type="match status" value="1"/>
</dbReference>
<dbReference type="PANTHER" id="PTHR10285">
    <property type="entry name" value="URIDINE KINASE"/>
    <property type="match status" value="1"/>
</dbReference>
<dbReference type="GO" id="GO:0005737">
    <property type="term" value="C:cytoplasm"/>
    <property type="evidence" value="ECO:0007669"/>
    <property type="project" value="UniProtKB-SubCell"/>
</dbReference>
<dbReference type="InterPro" id="IPR027417">
    <property type="entry name" value="P-loop_NTPase"/>
</dbReference>
<gene>
    <name evidence="6" type="primary">udk</name>
    <name evidence="6" type="ORF">EFREU_v1c02840</name>
</gene>
<keyword evidence="2 5" id="KW-0808">Transferase</keyword>
<evidence type="ECO:0000256" key="4">
    <source>
        <dbReference type="ARBA" id="ARBA00022777"/>
    </source>
</evidence>
<dbReference type="OrthoDB" id="9777642at2"/>
<keyword evidence="4 5" id="KW-0418">Kinase</keyword>
<evidence type="ECO:0000256" key="3">
    <source>
        <dbReference type="ARBA" id="ARBA00022741"/>
    </source>
</evidence>
<protein>
    <recommendedName>
        <fullName evidence="5">Uridine kinase</fullName>
        <ecNumber evidence="5">2.7.1.48</ecNumber>
    </recommendedName>
</protein>
<dbReference type="Gene3D" id="3.40.50.300">
    <property type="entry name" value="P-loop containing nucleotide triphosphate hydrolases"/>
    <property type="match status" value="1"/>
</dbReference>
<dbReference type="GO" id="GO:0043771">
    <property type="term" value="F:cytidine kinase activity"/>
    <property type="evidence" value="ECO:0007669"/>
    <property type="project" value="RHEA"/>
</dbReference>
<dbReference type="GO" id="GO:0044211">
    <property type="term" value="P:CTP salvage"/>
    <property type="evidence" value="ECO:0007669"/>
    <property type="project" value="UniProtKB-UniPathway"/>
</dbReference>
<accession>A0A2K8NR41</accession>
<dbReference type="GO" id="GO:0005524">
    <property type="term" value="F:ATP binding"/>
    <property type="evidence" value="ECO:0007669"/>
    <property type="project" value="UniProtKB-KW"/>
</dbReference>
<comment type="similarity">
    <text evidence="5">Belongs to the uridine kinase family.</text>
</comment>
<keyword evidence="5" id="KW-0963">Cytoplasm</keyword>
<dbReference type="UniPathway" id="UPA00579">
    <property type="reaction ID" value="UER00640"/>
</dbReference>
<comment type="pathway">
    <text evidence="5">Pyrimidine metabolism; CTP biosynthesis via salvage pathway; CTP from cytidine: step 1/3.</text>
</comment>
<dbReference type="KEGG" id="efr:EFREU_v1c02840"/>
<dbReference type="UniPathway" id="UPA00574">
    <property type="reaction ID" value="UER00637"/>
</dbReference>
<dbReference type="PRINTS" id="PR00988">
    <property type="entry name" value="URIDINKINASE"/>
</dbReference>
<dbReference type="Pfam" id="PF00485">
    <property type="entry name" value="PRK"/>
    <property type="match status" value="1"/>
</dbReference>
<evidence type="ECO:0000256" key="2">
    <source>
        <dbReference type="ARBA" id="ARBA00022679"/>
    </source>
</evidence>
<dbReference type="GO" id="GO:0044206">
    <property type="term" value="P:UMP salvage"/>
    <property type="evidence" value="ECO:0007669"/>
    <property type="project" value="UniProtKB-UniPathway"/>
</dbReference>
<dbReference type="CDD" id="cd02023">
    <property type="entry name" value="UMPK"/>
    <property type="match status" value="1"/>
</dbReference>
<dbReference type="SUPFAM" id="SSF52540">
    <property type="entry name" value="P-loop containing nucleoside triphosphate hydrolases"/>
    <property type="match status" value="1"/>
</dbReference>
<dbReference type="Proteomes" id="UP000232222">
    <property type="component" value="Chromosome"/>
</dbReference>
<keyword evidence="3 5" id="KW-0547">Nucleotide-binding</keyword>
<dbReference type="EC" id="2.7.1.48" evidence="5"/>